<name>A0ABY0IHG5_9BACT</name>
<keyword evidence="2" id="KW-1185">Reference proteome</keyword>
<sequence>MSFFIFIASSNYSIALDSFDRISKEVYKNINLRLKYKIDSKILEMEVVRNNDFFLFLDQDLDGTPDSIDNDIDGDGVDNIADEFPTLSTEQGEDQDKDGIADFIDFNYSLNIDEQERGYAAIIQRDVFVTYNILIIPAAKTNLKELTAIKELLQLELTPTTDNLKFIVLETQSKDQFMTRGLYEKEWKQLILYKNHLKDFNEFSLTLTHEYFHFIAQEMPELYNHFVNEVGWNNKDGELTYQHNCDQQETSYNLVEATLINTDKNPLMKYDNFPSDYSTVSPTEMFAEVGTAVLLERKRHERSFQKRFYKFDRFKSAQAYYEMARLLNIP</sequence>
<gene>
    <name evidence="1" type="ORF">DAY19_01040</name>
</gene>
<evidence type="ECO:0000313" key="2">
    <source>
        <dbReference type="Proteomes" id="UP000443582"/>
    </source>
</evidence>
<evidence type="ECO:0000313" key="1">
    <source>
        <dbReference type="EMBL" id="RZF22386.1"/>
    </source>
</evidence>
<protein>
    <recommendedName>
        <fullName evidence="3">Peptidase MA-like domain-containing protein</fullName>
    </recommendedName>
</protein>
<dbReference type="InterPro" id="IPR028974">
    <property type="entry name" value="TSP_type-3_rpt"/>
</dbReference>
<dbReference type="EMBL" id="QDKL01000001">
    <property type="protein sequence ID" value="RZF22386.1"/>
    <property type="molecule type" value="Genomic_DNA"/>
</dbReference>
<accession>A0ABY0IHG5</accession>
<comment type="caution">
    <text evidence="1">The sequence shown here is derived from an EMBL/GenBank/DDBJ whole genome shotgun (WGS) entry which is preliminary data.</text>
</comment>
<dbReference type="Proteomes" id="UP000443582">
    <property type="component" value="Unassembled WGS sequence"/>
</dbReference>
<dbReference type="Gene3D" id="4.10.1080.10">
    <property type="entry name" value="TSP type-3 repeat"/>
    <property type="match status" value="1"/>
</dbReference>
<evidence type="ECO:0008006" key="3">
    <source>
        <dbReference type="Google" id="ProtNLM"/>
    </source>
</evidence>
<reference evidence="2" key="1">
    <citation type="journal article" date="2019" name="Int. J. Syst. Evol. Microbiol.">
        <title>Halobacteriovorax valvorus sp. nov., a novel prokaryotic predator isolated from coastal seawater of China.</title>
        <authorList>
            <person name="Chen M.-X."/>
        </authorList>
    </citation>
    <scope>NUCLEOTIDE SEQUENCE [LARGE SCALE GENOMIC DNA]</scope>
    <source>
        <strain evidence="2">BL9</strain>
    </source>
</reference>
<dbReference type="SUPFAM" id="SSF103647">
    <property type="entry name" value="TSP type-3 repeat"/>
    <property type="match status" value="1"/>
</dbReference>
<proteinExistence type="predicted"/>
<organism evidence="1 2">
    <name type="scientific">Halobacteriovorax vibrionivorans</name>
    <dbReference type="NCBI Taxonomy" id="2152716"/>
    <lineage>
        <taxon>Bacteria</taxon>
        <taxon>Pseudomonadati</taxon>
        <taxon>Bdellovibrionota</taxon>
        <taxon>Bacteriovoracia</taxon>
        <taxon>Bacteriovoracales</taxon>
        <taxon>Halobacteriovoraceae</taxon>
        <taxon>Halobacteriovorax</taxon>
    </lineage>
</organism>